<dbReference type="Gene3D" id="2.60.40.1190">
    <property type="match status" value="1"/>
</dbReference>
<comment type="similarity">
    <text evidence="1">Belongs to the glycosyl hydrolase 15 family.</text>
</comment>
<evidence type="ECO:0000259" key="5">
    <source>
        <dbReference type="Pfam" id="PF09137"/>
    </source>
</evidence>
<dbReference type="Gene3D" id="2.70.98.10">
    <property type="match status" value="1"/>
</dbReference>
<dbReference type="InterPro" id="IPR011613">
    <property type="entry name" value="GH15-like"/>
</dbReference>
<dbReference type="PROSITE" id="PS00820">
    <property type="entry name" value="GLUCOAMYLASE"/>
    <property type="match status" value="1"/>
</dbReference>
<dbReference type="Pfam" id="PF09985">
    <property type="entry name" value="Glucodextran_C"/>
    <property type="match status" value="1"/>
</dbReference>
<evidence type="ECO:0000256" key="2">
    <source>
        <dbReference type="ARBA" id="ARBA00022801"/>
    </source>
</evidence>
<evidence type="ECO:0000259" key="6">
    <source>
        <dbReference type="Pfam" id="PF09985"/>
    </source>
</evidence>
<dbReference type="SUPFAM" id="SSF49344">
    <property type="entry name" value="CBD9-like"/>
    <property type="match status" value="1"/>
</dbReference>
<feature type="domain" description="GH15-like" evidence="4">
    <location>
        <begin position="292"/>
        <end position="681"/>
    </location>
</feature>
<organism evidence="7 8">
    <name type="scientific">Alicyclobacillus fastidiosus</name>
    <dbReference type="NCBI Taxonomy" id="392011"/>
    <lineage>
        <taxon>Bacteria</taxon>
        <taxon>Bacillati</taxon>
        <taxon>Bacillota</taxon>
        <taxon>Bacilli</taxon>
        <taxon>Bacillales</taxon>
        <taxon>Alicyclobacillaceae</taxon>
        <taxon>Alicyclobacillus</taxon>
    </lineage>
</organism>
<dbReference type="Proteomes" id="UP001164761">
    <property type="component" value="Chromosome"/>
</dbReference>
<dbReference type="InterPro" id="IPR046966">
    <property type="entry name" value="Glucoamylase_active_site"/>
</dbReference>
<sequence length="1031" mass="114135">METSRVSNISEQIKQIHKEGYSTWTTGAKEGIGTAYYDPSLGKSRSNVWYTLSRGVLTEVYYPTVDVANLQMLQFFIGDPLESIIVDEQSATEHHAQLLQHDALVYQQRNTANNGNYRISKTYITDPEHNTLYLHVSFHALRGSVGDYELYLYLNPVLTGSAVDDTAHIAFSRGRQYLLASDDTTALAVGASLPYVKAMVNEVGHWDVRDTVSAKAQGDVAFIGQLDLGAARESKEITFTVALGFGSTEADALTSAESTLGRPFRDVMIQYESGWQNYVRTLDSPPSWVPLKQYYAAAMVVKAHEDKLHPGAIVASLSIPWGDNLPATTKGTGGYHLVWARDLYHIATGLAAIGDTATAMRSLIYLDEVQQKRDGSFPQNSWLNGVPYWNGLQLDEAAFPILLAHYLGAYERYESLVKPAADYIVEHGPFTPQERWEENGGLSPSTIAAEIAALVVAAKMASVQRDLVSAAVYLATADKWFTSLDEWLAVQSGKWSDTLYYIRISESSNPNDGAWIEVKNGGGWYPKSEIIDAGFLELVRLGVKSPDDPLVISSLNVIDEVIKCDTPFGPFWYRYNHDGYGEQEDGLPYDGTGIGRLWPVLTGERGEYEVALSAMAGTRVPNNVYGVENLLSTVASSANQGCLIPEQVWDREEVWNKHLSPFKGTGCATPLVWAMAQYLRLVKCIEQGRIVEMPMEVRSRYSMTTPLSQNFTEETRKPTALFIEYPASSVVIASNDFQVKGQAGPFHTIVICSGSIVVGHTTADANGSFFASVHLRYESIGTHVLRILGYDGVETITETEIRYEYRPLVVLEVIKPTDDRGTPRLCDYPLNPVFKSGDFDMRAFGVLADEDNVYFQIELGNLDNPWCAPTGISKQLIDIYLDMDGIPGSGQCQTMGFGAQFRSDAAWEKMIRISGSWCGEAHMYNSDWSDAGPVSIRPNYDSNTITVTVPIAQLGRRPARGWGFMVLLGGECYGAVRPVRATADEWAFGCAYDMPVRFQFADLLVPENISKEALFNWVLDDGMVELPMVRI</sequence>
<keyword evidence="8" id="KW-1185">Reference proteome</keyword>
<proteinExistence type="inferred from homology"/>
<evidence type="ECO:0000259" key="4">
    <source>
        <dbReference type="Pfam" id="PF00723"/>
    </source>
</evidence>
<dbReference type="InterPro" id="IPR019248">
    <property type="entry name" value="Glucodextran_C"/>
</dbReference>
<dbReference type="RefSeq" id="WP_268006967.1">
    <property type="nucleotide sequence ID" value="NZ_BSUT01000001.1"/>
</dbReference>
<dbReference type="Pfam" id="PF00723">
    <property type="entry name" value="Glyco_hydro_15"/>
    <property type="match status" value="1"/>
</dbReference>
<dbReference type="InterPro" id="IPR011013">
    <property type="entry name" value="Gal_mutarotase_sf_dom"/>
</dbReference>
<feature type="domain" description="Glucodextranase-like C-terminal" evidence="6">
    <location>
        <begin position="818"/>
        <end position="1013"/>
    </location>
</feature>
<evidence type="ECO:0000313" key="7">
    <source>
        <dbReference type="EMBL" id="WAH43090.1"/>
    </source>
</evidence>
<dbReference type="EMBL" id="CP104067">
    <property type="protein sequence ID" value="WAH43090.1"/>
    <property type="molecule type" value="Genomic_DNA"/>
</dbReference>
<feature type="domain" description="Glucodextranase N-terminal" evidence="5">
    <location>
        <begin position="22"/>
        <end position="279"/>
    </location>
</feature>
<keyword evidence="2 7" id="KW-0378">Hydrolase</keyword>
<dbReference type="Gene3D" id="1.50.10.10">
    <property type="match status" value="1"/>
</dbReference>
<name>A0ABY6ZJX3_9BACL</name>
<dbReference type="SUPFAM" id="SSF48208">
    <property type="entry name" value="Six-hairpin glycosidases"/>
    <property type="match status" value="1"/>
</dbReference>
<protein>
    <submittedName>
        <fullName evidence="7">Glycoside hydrolase family 15 protein</fullName>
    </submittedName>
</protein>
<evidence type="ECO:0000313" key="8">
    <source>
        <dbReference type="Proteomes" id="UP001164761"/>
    </source>
</evidence>
<keyword evidence="3" id="KW-0326">Glycosidase</keyword>
<dbReference type="InterPro" id="IPR008928">
    <property type="entry name" value="6-hairpin_glycosidase_sf"/>
</dbReference>
<reference evidence="7" key="1">
    <citation type="submission" date="2022-08" db="EMBL/GenBank/DDBJ databases">
        <title>Alicyclobacillus fastidiosus DSM 17978, complete genome.</title>
        <authorList>
            <person name="Wang Q."/>
            <person name="Cai R."/>
            <person name="Wang Z."/>
        </authorList>
    </citation>
    <scope>NUCLEOTIDE SEQUENCE</scope>
    <source>
        <strain evidence="7">DSM 17978</strain>
    </source>
</reference>
<dbReference type="PANTHER" id="PTHR31616:SF0">
    <property type="entry name" value="GLUCAN 1,4-ALPHA-GLUCOSIDASE"/>
    <property type="match status" value="1"/>
</dbReference>
<dbReference type="InterPro" id="IPR012341">
    <property type="entry name" value="6hp_glycosidase-like_sf"/>
</dbReference>
<dbReference type="SUPFAM" id="SSF74650">
    <property type="entry name" value="Galactose mutarotase-like"/>
    <property type="match status" value="1"/>
</dbReference>
<accession>A0ABY6ZJX3</accession>
<gene>
    <name evidence="7" type="ORF">NZD89_06700</name>
</gene>
<dbReference type="InterPro" id="IPR015220">
    <property type="entry name" value="Glucodextranase_N"/>
</dbReference>
<evidence type="ECO:0000256" key="3">
    <source>
        <dbReference type="ARBA" id="ARBA00023295"/>
    </source>
</evidence>
<dbReference type="PANTHER" id="PTHR31616">
    <property type="entry name" value="TREHALASE"/>
    <property type="match status" value="1"/>
</dbReference>
<dbReference type="Pfam" id="PF09137">
    <property type="entry name" value="Glucodextran_N"/>
    <property type="match status" value="1"/>
</dbReference>
<dbReference type="GO" id="GO:0016787">
    <property type="term" value="F:hydrolase activity"/>
    <property type="evidence" value="ECO:0007669"/>
    <property type="project" value="UniProtKB-KW"/>
</dbReference>
<dbReference type="InterPro" id="IPR014718">
    <property type="entry name" value="GH-type_carb-bd"/>
</dbReference>
<evidence type="ECO:0000256" key="1">
    <source>
        <dbReference type="ARBA" id="ARBA00006188"/>
    </source>
</evidence>